<protein>
    <recommendedName>
        <fullName evidence="1">Phytase-like domain-containing protein</fullName>
    </recommendedName>
</protein>
<gene>
    <name evidence="2" type="ORF">NA8A_13115</name>
</gene>
<dbReference type="Proteomes" id="UP000007374">
    <property type="component" value="Unassembled WGS sequence"/>
</dbReference>
<reference evidence="2 3" key="1">
    <citation type="journal article" date="2012" name="J. Bacteriol.">
        <title>Genome Sequence of Nitratireductor indicus Type Strain C115.</title>
        <authorList>
            <person name="Lai Q."/>
            <person name="Li G."/>
            <person name="Yu Z."/>
            <person name="Shao Z."/>
        </authorList>
    </citation>
    <scope>NUCLEOTIDE SEQUENCE [LARGE SCALE GENOMIC DNA]</scope>
    <source>
        <strain evidence="2 3">C115</strain>
    </source>
</reference>
<dbReference type="STRING" id="721133.SAMN05216176_104103"/>
<feature type="domain" description="Phytase-like" evidence="1">
    <location>
        <begin position="100"/>
        <end position="352"/>
    </location>
</feature>
<dbReference type="PATRIC" id="fig|1231190.3.peg.2723"/>
<evidence type="ECO:0000313" key="2">
    <source>
        <dbReference type="EMBL" id="EKF42014.1"/>
    </source>
</evidence>
<dbReference type="InterPro" id="IPR014567">
    <property type="entry name" value="UCP031900"/>
</dbReference>
<dbReference type="AlphaFoldDB" id="K2NW26"/>
<proteinExistence type="predicted"/>
<accession>K2NW26</accession>
<evidence type="ECO:0000259" key="1">
    <source>
        <dbReference type="Pfam" id="PF13449"/>
    </source>
</evidence>
<dbReference type="InterPro" id="IPR027372">
    <property type="entry name" value="Phytase-like_dom"/>
</dbReference>
<dbReference type="Pfam" id="PF13449">
    <property type="entry name" value="Phytase-like"/>
    <property type="match status" value="1"/>
</dbReference>
<dbReference type="eggNOG" id="COG4246">
    <property type="taxonomic scope" value="Bacteria"/>
</dbReference>
<evidence type="ECO:0000313" key="3">
    <source>
        <dbReference type="Proteomes" id="UP000007374"/>
    </source>
</evidence>
<sequence>MAARCDVPADRRVSGADLSSRFERLWRGGMKRSSWRFLAAMALFTLAALLPLASARAEEAAIPMVVNATRIDRFKVGSDETRFGPLEFVGGLSLTSQASHFGAFSSFRFSSPGADFVGVADTGFWFFGRVQRDGEGHPTGFSDFSMQSMVDENGSTARDKWTTDAEGIALRDGQAIVSFERVQRIAQFRVARDAMGAAARDIDFLVPRRELRSNRGFETVAFAPQDSRLGGALVVVTERSLDPDGNCFAAIVEGPHKGIFSVARHDGFDVTDGAFLANGDLLLLERRFTMADGVGMRLRRIRGETIAPGGLADGPVLLTADMAYQIDNMEGLDVWTRQDGATIVSIISDDNHSILQRNLYLEFRLIED</sequence>
<organism evidence="2 3">
    <name type="scientific">Nitratireductor indicus C115</name>
    <dbReference type="NCBI Taxonomy" id="1231190"/>
    <lineage>
        <taxon>Bacteria</taxon>
        <taxon>Pseudomonadati</taxon>
        <taxon>Pseudomonadota</taxon>
        <taxon>Alphaproteobacteria</taxon>
        <taxon>Hyphomicrobiales</taxon>
        <taxon>Phyllobacteriaceae</taxon>
        <taxon>Nitratireductor</taxon>
    </lineage>
</organism>
<dbReference type="EMBL" id="AMSI01000008">
    <property type="protein sequence ID" value="EKF42014.1"/>
    <property type="molecule type" value="Genomic_DNA"/>
</dbReference>
<keyword evidence="3" id="KW-1185">Reference proteome</keyword>
<name>K2NW26_9HYPH</name>
<dbReference type="PIRSF" id="PIRSF031900">
    <property type="entry name" value="UCP031900"/>
    <property type="match status" value="1"/>
</dbReference>
<comment type="caution">
    <text evidence="2">The sequence shown here is derived from an EMBL/GenBank/DDBJ whole genome shotgun (WGS) entry which is preliminary data.</text>
</comment>